<reference evidence="3" key="2">
    <citation type="journal article" date="2015" name="Data Brief">
        <title>Shoot transcriptome of the giant reed, Arundo donax.</title>
        <authorList>
            <person name="Barrero R.A."/>
            <person name="Guerrero F.D."/>
            <person name="Moolhuijzen P."/>
            <person name="Goolsby J.A."/>
            <person name="Tidwell J."/>
            <person name="Bellgard S.E."/>
            <person name="Bellgard M.I."/>
        </authorList>
    </citation>
    <scope>NUCLEOTIDE SEQUENCE</scope>
    <source>
        <tissue evidence="3">Shoot tissue taken approximately 20 cm above the soil surface</tissue>
    </source>
</reference>
<accession>A0A0A9CWT2</accession>
<feature type="compositionally biased region" description="Basic and acidic residues" evidence="1">
    <location>
        <begin position="121"/>
        <end position="133"/>
    </location>
</feature>
<protein>
    <submittedName>
        <fullName evidence="3">Uncharacterized protein</fullName>
    </submittedName>
</protein>
<dbReference type="AlphaFoldDB" id="A0A0A9CWT2"/>
<organism evidence="3">
    <name type="scientific">Arundo donax</name>
    <name type="common">Giant reed</name>
    <name type="synonym">Donax arundinaceus</name>
    <dbReference type="NCBI Taxonomy" id="35708"/>
    <lineage>
        <taxon>Eukaryota</taxon>
        <taxon>Viridiplantae</taxon>
        <taxon>Streptophyta</taxon>
        <taxon>Embryophyta</taxon>
        <taxon>Tracheophyta</taxon>
        <taxon>Spermatophyta</taxon>
        <taxon>Magnoliopsida</taxon>
        <taxon>Liliopsida</taxon>
        <taxon>Poales</taxon>
        <taxon>Poaceae</taxon>
        <taxon>PACMAD clade</taxon>
        <taxon>Arundinoideae</taxon>
        <taxon>Arundineae</taxon>
        <taxon>Arundo</taxon>
    </lineage>
</organism>
<sequence>MQLFILYNNESNGGRTETMYQNVDQVKTFSSLYLILTSGLGDFIFFFALRRYHLSWLTLAFLDIFFFDGGCFRPAFCFVPVSPTANLANPPSVFSVTAVLPYLIGWPNHHHLRPLVASSDRPQERATEGDKRAPPCNRSQEPGCQRRGGEDRGTATENPGRDSFHSDGRRGPERRGR</sequence>
<feature type="transmembrane region" description="Helical" evidence="2">
    <location>
        <begin position="29"/>
        <end position="49"/>
    </location>
</feature>
<feature type="compositionally biased region" description="Basic and acidic residues" evidence="1">
    <location>
        <begin position="147"/>
        <end position="177"/>
    </location>
</feature>
<evidence type="ECO:0000256" key="1">
    <source>
        <dbReference type="SAM" id="MobiDB-lite"/>
    </source>
</evidence>
<evidence type="ECO:0000256" key="2">
    <source>
        <dbReference type="SAM" id="Phobius"/>
    </source>
</evidence>
<dbReference type="EMBL" id="GBRH01217106">
    <property type="protein sequence ID" value="JAD80789.1"/>
    <property type="molecule type" value="Transcribed_RNA"/>
</dbReference>
<keyword evidence="2" id="KW-1133">Transmembrane helix</keyword>
<proteinExistence type="predicted"/>
<keyword evidence="2" id="KW-0472">Membrane</keyword>
<feature type="region of interest" description="Disordered" evidence="1">
    <location>
        <begin position="118"/>
        <end position="177"/>
    </location>
</feature>
<evidence type="ECO:0000313" key="3">
    <source>
        <dbReference type="EMBL" id="JAD80789.1"/>
    </source>
</evidence>
<name>A0A0A9CWT2_ARUDO</name>
<reference evidence="3" key="1">
    <citation type="submission" date="2014-09" db="EMBL/GenBank/DDBJ databases">
        <authorList>
            <person name="Magalhaes I.L.F."/>
            <person name="Oliveira U."/>
            <person name="Santos F.R."/>
            <person name="Vidigal T.H.D.A."/>
            <person name="Brescovit A.D."/>
            <person name="Santos A.J."/>
        </authorList>
    </citation>
    <scope>NUCLEOTIDE SEQUENCE</scope>
    <source>
        <tissue evidence="3">Shoot tissue taken approximately 20 cm above the soil surface</tissue>
    </source>
</reference>
<keyword evidence="2" id="KW-0812">Transmembrane</keyword>